<dbReference type="Gene3D" id="3.40.50.150">
    <property type="entry name" value="Vaccinia Virus protein VP39"/>
    <property type="match status" value="1"/>
</dbReference>
<proteinExistence type="predicted"/>
<accession>A0ABV3U3H2</accession>
<keyword evidence="1" id="KW-0680">Restriction system</keyword>
<dbReference type="EMBL" id="JBFRYA010000004">
    <property type="protein sequence ID" value="MEX1668372.1"/>
    <property type="molecule type" value="Genomic_DNA"/>
</dbReference>
<dbReference type="Gene3D" id="3.30.950.30">
    <property type="entry name" value="Schlafen, AAA domain"/>
    <property type="match status" value="1"/>
</dbReference>
<comment type="caution">
    <text evidence="4">The sequence shown here is derived from an EMBL/GenBank/DDBJ whole genome shotgun (WGS) entry which is preliminary data.</text>
</comment>
<name>A0ABV3U3H2_9GAMM</name>
<feature type="domain" description="Schlafen AlbA-2" evidence="3">
    <location>
        <begin position="398"/>
        <end position="529"/>
    </location>
</feature>
<sequence>MINNEPAAILGCFLRGMIGERPKSEVLAISKSNFGLFQDLAGIERMDSNYIEPIVSDSKFDIVLGDFPIGLKKDKHTEKSDELSNFPKNWCFIYDSLCLLNDNGIGLFVIEPTCFNFENGKRFRKFLGMKGFFVSAFFNMPEKILEPETGLRPVLVCITRSVSDSLYVGEMEGCDQAASLGHAFIGNEDSGDLLCGTMVPAEIFRGGFSQLKAAKKIDVLSSQYGAYEKYALNEIAEVVNSAKTETDFEVIDNTIYIRIVGKPVLFTELDNITGSHRNYLQLVLKPFVNNEYLRLYFQSTLGQLILESISTSIGILRLSRSSLSKILVSVPSISIQREIIATHKKLGILKGAIDVFDSEISLNPTSSVVIQAQLDSILDVLNKLTDSDRVRSMARFGEDKHREFKESLSLCISKGTKEKYIETAALKTIVAFLNSEGGTLLVGVSDRGEVKGVDSEIEKFYGGDSDKFFKHFKNKLKERIGEQYYPFFDYRLVDLDARKVLEVSCRPASTPCYLDGIEFYVRTNPASDQLHGPKLVEYVRHRFPN</sequence>
<dbReference type="InterPro" id="IPR007421">
    <property type="entry name" value="Schlafen_AlbA_2_dom"/>
</dbReference>
<dbReference type="InterPro" id="IPR044946">
    <property type="entry name" value="Restrct_endonuc_typeI_TRD_sf"/>
</dbReference>
<dbReference type="InterPro" id="IPR029063">
    <property type="entry name" value="SAM-dependent_MTases_sf"/>
</dbReference>
<evidence type="ECO:0000313" key="5">
    <source>
        <dbReference type="Proteomes" id="UP001557485"/>
    </source>
</evidence>
<dbReference type="RefSeq" id="WP_368380657.1">
    <property type="nucleotide sequence ID" value="NZ_JBFRYA010000004.1"/>
</dbReference>
<keyword evidence="2" id="KW-0238">DNA-binding</keyword>
<organism evidence="4 5">
    <name type="scientific">Zhongshania guokunii</name>
    <dbReference type="NCBI Taxonomy" id="641783"/>
    <lineage>
        <taxon>Bacteria</taxon>
        <taxon>Pseudomonadati</taxon>
        <taxon>Pseudomonadota</taxon>
        <taxon>Gammaproteobacteria</taxon>
        <taxon>Cellvibrionales</taxon>
        <taxon>Spongiibacteraceae</taxon>
        <taxon>Zhongshania</taxon>
    </lineage>
</organism>
<gene>
    <name evidence="4" type="ORF">AB4876_05580</name>
</gene>
<dbReference type="Gene3D" id="3.90.220.20">
    <property type="entry name" value="DNA methylase specificity domains"/>
    <property type="match status" value="1"/>
</dbReference>
<dbReference type="SUPFAM" id="SSF116734">
    <property type="entry name" value="DNA methylase specificity domain"/>
    <property type="match status" value="1"/>
</dbReference>
<evidence type="ECO:0000259" key="3">
    <source>
        <dbReference type="Pfam" id="PF04326"/>
    </source>
</evidence>
<evidence type="ECO:0000256" key="2">
    <source>
        <dbReference type="ARBA" id="ARBA00023125"/>
    </source>
</evidence>
<dbReference type="SUPFAM" id="SSF53335">
    <property type="entry name" value="S-adenosyl-L-methionine-dependent methyltransferases"/>
    <property type="match status" value="1"/>
</dbReference>
<reference evidence="4 5" key="1">
    <citation type="journal article" date="2011" name="Int. J. Syst. Evol. Microbiol.">
        <title>Zhongshania antarctica gen. nov., sp. nov. and Zhongshania guokunii sp. nov., gammaproteobacteria respectively isolated from coastal attached (fast) ice and surface seawater of the Antarctic.</title>
        <authorList>
            <person name="Li H.J."/>
            <person name="Zhang X.Y."/>
            <person name="Chen C.X."/>
            <person name="Zhang Y.J."/>
            <person name="Gao Z.M."/>
            <person name="Yu Y."/>
            <person name="Chen X.L."/>
            <person name="Chen B."/>
            <person name="Zhang Y.Z."/>
        </authorList>
    </citation>
    <scope>NUCLEOTIDE SEQUENCE [LARGE SCALE GENOMIC DNA]</scope>
    <source>
        <strain evidence="4 5">ZS6-22T</strain>
    </source>
</reference>
<dbReference type="Pfam" id="PF04326">
    <property type="entry name" value="SLFN_AlbA_2"/>
    <property type="match status" value="1"/>
</dbReference>
<protein>
    <submittedName>
        <fullName evidence="4">RNA-binding domain-containing protein</fullName>
    </submittedName>
</protein>
<evidence type="ECO:0000313" key="4">
    <source>
        <dbReference type="EMBL" id="MEX1668372.1"/>
    </source>
</evidence>
<keyword evidence="5" id="KW-1185">Reference proteome</keyword>
<dbReference type="Proteomes" id="UP001557485">
    <property type="component" value="Unassembled WGS sequence"/>
</dbReference>
<dbReference type="InterPro" id="IPR038461">
    <property type="entry name" value="Schlafen_AlbA_2_dom_sf"/>
</dbReference>
<evidence type="ECO:0000256" key="1">
    <source>
        <dbReference type="ARBA" id="ARBA00022747"/>
    </source>
</evidence>